<proteinExistence type="predicted"/>
<gene>
    <name evidence="7" type="ORF">SAMN05444336_10280</name>
</gene>
<dbReference type="GO" id="GO:0003700">
    <property type="term" value="F:DNA-binding transcription factor activity"/>
    <property type="evidence" value="ECO:0007669"/>
    <property type="project" value="TreeGrafter"/>
</dbReference>
<keyword evidence="3 5" id="KW-0238">DNA-binding</keyword>
<dbReference type="Pfam" id="PF17932">
    <property type="entry name" value="TetR_C_24"/>
    <property type="match status" value="1"/>
</dbReference>
<evidence type="ECO:0000256" key="3">
    <source>
        <dbReference type="ARBA" id="ARBA00023125"/>
    </source>
</evidence>
<dbReference type="GO" id="GO:0000976">
    <property type="term" value="F:transcription cis-regulatory region binding"/>
    <property type="evidence" value="ECO:0007669"/>
    <property type="project" value="TreeGrafter"/>
</dbReference>
<dbReference type="InterPro" id="IPR041490">
    <property type="entry name" value="KstR2_TetR_C"/>
</dbReference>
<dbReference type="Pfam" id="PF00440">
    <property type="entry name" value="TetR_N"/>
    <property type="match status" value="1"/>
</dbReference>
<accession>A0A1H2VIH4</accession>
<keyword evidence="4" id="KW-0804">Transcription</keyword>
<dbReference type="SUPFAM" id="SSF48498">
    <property type="entry name" value="Tetracyclin repressor-like, C-terminal domain"/>
    <property type="match status" value="1"/>
</dbReference>
<keyword evidence="2" id="KW-0805">Transcription regulation</keyword>
<dbReference type="PROSITE" id="PS50977">
    <property type="entry name" value="HTH_TETR_2"/>
    <property type="match status" value="1"/>
</dbReference>
<dbReference type="PRINTS" id="PR00455">
    <property type="entry name" value="HTHTETR"/>
</dbReference>
<evidence type="ECO:0000313" key="7">
    <source>
        <dbReference type="EMBL" id="SDW68093.1"/>
    </source>
</evidence>
<dbReference type="PROSITE" id="PS01081">
    <property type="entry name" value="HTH_TETR_1"/>
    <property type="match status" value="1"/>
</dbReference>
<protein>
    <submittedName>
        <fullName evidence="7">Transcriptional regulator, TetR family</fullName>
    </submittedName>
</protein>
<evidence type="ECO:0000256" key="4">
    <source>
        <dbReference type="ARBA" id="ARBA00023163"/>
    </source>
</evidence>
<feature type="DNA-binding region" description="H-T-H motif" evidence="5">
    <location>
        <begin position="39"/>
        <end position="58"/>
    </location>
</feature>
<evidence type="ECO:0000256" key="1">
    <source>
        <dbReference type="ARBA" id="ARBA00022491"/>
    </source>
</evidence>
<dbReference type="Proteomes" id="UP000199118">
    <property type="component" value="Unassembled WGS sequence"/>
</dbReference>
<evidence type="ECO:0000256" key="5">
    <source>
        <dbReference type="PROSITE-ProRule" id="PRU00335"/>
    </source>
</evidence>
<dbReference type="Gene3D" id="1.10.10.60">
    <property type="entry name" value="Homeodomain-like"/>
    <property type="match status" value="1"/>
</dbReference>
<evidence type="ECO:0000313" key="8">
    <source>
        <dbReference type="Proteomes" id="UP000199118"/>
    </source>
</evidence>
<keyword evidence="8" id="KW-1185">Reference proteome</keyword>
<dbReference type="InterPro" id="IPR050109">
    <property type="entry name" value="HTH-type_TetR-like_transc_reg"/>
</dbReference>
<feature type="domain" description="HTH tetR-type" evidence="6">
    <location>
        <begin position="16"/>
        <end position="76"/>
    </location>
</feature>
<dbReference type="RefSeq" id="WP_176954653.1">
    <property type="nucleotide sequence ID" value="NZ_FNMZ01000002.1"/>
</dbReference>
<dbReference type="PANTHER" id="PTHR30055">
    <property type="entry name" value="HTH-TYPE TRANSCRIPTIONAL REGULATOR RUTR"/>
    <property type="match status" value="1"/>
</dbReference>
<dbReference type="InterPro" id="IPR001647">
    <property type="entry name" value="HTH_TetR"/>
</dbReference>
<dbReference type="Gene3D" id="1.10.357.10">
    <property type="entry name" value="Tetracycline Repressor, domain 2"/>
    <property type="match status" value="1"/>
</dbReference>
<evidence type="ECO:0000256" key="2">
    <source>
        <dbReference type="ARBA" id="ARBA00023015"/>
    </source>
</evidence>
<dbReference type="SUPFAM" id="SSF46689">
    <property type="entry name" value="Homeodomain-like"/>
    <property type="match status" value="1"/>
</dbReference>
<sequence>MPSWDGVVASRAEQRELKRRVALRVAARAFNEKGYHGASLDDIAEEIGVSKTALYYYFKNKEQLLFECLRVSYDCGQTARLETEALGGTAYERLRHLYRRFMILLMQERGAFTTQANLVALPEDKREQLLERRRQLDRYSRMLLTKSIEEGAIRPLDVRITSNYFLGAVNWILRWYTDDESKTPEQISEIFLELLMNGISLTPSGPQGLSDVAP</sequence>
<dbReference type="InterPro" id="IPR036271">
    <property type="entry name" value="Tet_transcr_reg_TetR-rel_C_sf"/>
</dbReference>
<keyword evidence="1" id="KW-0678">Repressor</keyword>
<dbReference type="AlphaFoldDB" id="A0A1H2VIH4"/>
<organism evidence="7 8">
    <name type="scientific">Albimonas donghaensis</name>
    <dbReference type="NCBI Taxonomy" id="356660"/>
    <lineage>
        <taxon>Bacteria</taxon>
        <taxon>Pseudomonadati</taxon>
        <taxon>Pseudomonadota</taxon>
        <taxon>Alphaproteobacteria</taxon>
        <taxon>Rhodobacterales</taxon>
        <taxon>Paracoccaceae</taxon>
        <taxon>Albimonas</taxon>
    </lineage>
</organism>
<dbReference type="InterPro" id="IPR023772">
    <property type="entry name" value="DNA-bd_HTH_TetR-type_CS"/>
</dbReference>
<dbReference type="EMBL" id="FNMZ01000002">
    <property type="protein sequence ID" value="SDW68093.1"/>
    <property type="molecule type" value="Genomic_DNA"/>
</dbReference>
<name>A0A1H2VIH4_9RHOB</name>
<dbReference type="PANTHER" id="PTHR30055:SF175">
    <property type="entry name" value="HTH-TYPE TRANSCRIPTIONAL REPRESSOR KSTR2"/>
    <property type="match status" value="1"/>
</dbReference>
<reference evidence="7 8" key="1">
    <citation type="submission" date="2016-10" db="EMBL/GenBank/DDBJ databases">
        <authorList>
            <person name="de Groot N.N."/>
        </authorList>
    </citation>
    <scope>NUCLEOTIDE SEQUENCE [LARGE SCALE GENOMIC DNA]</scope>
    <source>
        <strain evidence="7 8">DSM 17890</strain>
    </source>
</reference>
<dbReference type="InterPro" id="IPR009057">
    <property type="entry name" value="Homeodomain-like_sf"/>
</dbReference>
<evidence type="ECO:0000259" key="6">
    <source>
        <dbReference type="PROSITE" id="PS50977"/>
    </source>
</evidence>